<evidence type="ECO:0000313" key="1">
    <source>
        <dbReference type="EMBL" id="GBF58923.1"/>
    </source>
</evidence>
<name>A0A2P2ECY3_9PROT</name>
<comment type="caution">
    <text evidence="1">The sequence shown here is derived from an EMBL/GenBank/DDBJ whole genome shotgun (WGS) entry which is preliminary data.</text>
</comment>
<dbReference type="EMBL" id="BFBR01000008">
    <property type="protein sequence ID" value="GBF58923.1"/>
    <property type="molecule type" value="Genomic_DNA"/>
</dbReference>
<proteinExistence type="predicted"/>
<dbReference type="OrthoDB" id="9871144at2"/>
<reference evidence="1" key="1">
    <citation type="journal article" date="2018" name="Genome Announc.">
        <title>Draft Genome Sequence of "Candidatus Phycosocius bacilliformis," an Alphaproteobacterial Ectosymbiont of the Hydrocarbon-Producing Green Alga Botryococcus braunii.</title>
        <authorList>
            <person name="Tanabe Y."/>
            <person name="Yamaguchi H."/>
            <person name="Watanabe M.M."/>
        </authorList>
    </citation>
    <scope>NUCLEOTIDE SEQUENCE [LARGE SCALE GENOMIC DNA]</scope>
    <source>
        <strain evidence="1">BOTRYCO-2</strain>
    </source>
</reference>
<keyword evidence="2" id="KW-1185">Reference proteome</keyword>
<gene>
    <name evidence="1" type="ORF">PbB2_02613</name>
</gene>
<organism evidence="1 2">
    <name type="scientific">Candidatus Phycosocius bacilliformis</name>
    <dbReference type="NCBI Taxonomy" id="1445552"/>
    <lineage>
        <taxon>Bacteria</taxon>
        <taxon>Pseudomonadati</taxon>
        <taxon>Pseudomonadota</taxon>
        <taxon>Alphaproteobacteria</taxon>
        <taxon>Caulobacterales</taxon>
        <taxon>Caulobacterales incertae sedis</taxon>
        <taxon>Candidatus Phycosocius</taxon>
    </lineage>
</organism>
<sequence length="88" mass="9681">MVDFDLTYDHQTDVLYVTTKLTGASFITHGDDGIVWSHQIEDGQLVSMTVVDFMSHWQGDLAALTGKLHEQLFMPCPTGPVSVEAVAN</sequence>
<dbReference type="Proteomes" id="UP000245086">
    <property type="component" value="Unassembled WGS sequence"/>
</dbReference>
<evidence type="ECO:0000313" key="2">
    <source>
        <dbReference type="Proteomes" id="UP000245086"/>
    </source>
</evidence>
<accession>A0A2P2ECY3</accession>
<dbReference type="RefSeq" id="WP_108985774.1">
    <property type="nucleotide sequence ID" value="NZ_BFBR01000008.1"/>
</dbReference>
<protein>
    <recommendedName>
        <fullName evidence="3">DUF2283 domain-containing protein</fullName>
    </recommendedName>
</protein>
<dbReference type="AlphaFoldDB" id="A0A2P2ECY3"/>
<evidence type="ECO:0008006" key="3">
    <source>
        <dbReference type="Google" id="ProtNLM"/>
    </source>
</evidence>